<protein>
    <recommendedName>
        <fullName evidence="1">Stage 0 sporulation protein A homolog</fullName>
    </recommendedName>
</protein>
<dbReference type="InterPro" id="IPR001789">
    <property type="entry name" value="Sig_transdc_resp-reg_receiver"/>
</dbReference>
<dbReference type="PROSITE" id="PS50110">
    <property type="entry name" value="RESPONSE_REGULATORY"/>
    <property type="match status" value="1"/>
</dbReference>
<keyword evidence="7" id="KW-0597">Phosphoprotein</keyword>
<dbReference type="SUPFAM" id="SSF52172">
    <property type="entry name" value="CheY-like"/>
    <property type="match status" value="1"/>
</dbReference>
<dbReference type="PANTHER" id="PTHR37299">
    <property type="entry name" value="TRANSCRIPTIONAL REGULATOR-RELATED"/>
    <property type="match status" value="1"/>
</dbReference>
<keyword evidence="3" id="KW-0902">Two-component regulatory system</keyword>
<dbReference type="SMART" id="SM00850">
    <property type="entry name" value="LytTR"/>
    <property type="match status" value="1"/>
</dbReference>
<evidence type="ECO:0000256" key="2">
    <source>
        <dbReference type="ARBA" id="ARBA00022490"/>
    </source>
</evidence>
<feature type="modified residue" description="4-aspartylphosphate" evidence="7">
    <location>
        <position position="67"/>
    </location>
</feature>
<evidence type="ECO:0000313" key="10">
    <source>
        <dbReference type="EMBL" id="KEI14674.1"/>
    </source>
</evidence>
<evidence type="ECO:0000256" key="7">
    <source>
        <dbReference type="PROSITE-ProRule" id="PRU00169"/>
    </source>
</evidence>
<evidence type="ECO:0000259" key="9">
    <source>
        <dbReference type="PROSITE" id="PS50930"/>
    </source>
</evidence>
<evidence type="ECO:0000313" key="11">
    <source>
        <dbReference type="Proteomes" id="UP000027937"/>
    </source>
</evidence>
<name>A0ABR4TBM9_CLOHA</name>
<sequence>MRGGFLMIDIYICDDNTETLNIISRIVNTFYEKNNFKSFKISTFNNSNDILHSIKNNSNPQKIYILDIDLNEKVNGLLLGREIRKLDNYSGEMIYITNHSELGFKVFQYKLRILQFIDKTFSLTKELEDSLLTATKILTKPKKVNTEKTLKIKSGFEIFNIPLKDIICIETIKNSKKVQLSTSKNILQFYTTLKELKDELDDNFIQVHKTTIINKNFILSINKSQGNSFVKLKNDILCPLSRNGIKEVNKHWTC</sequence>
<comment type="caution">
    <text evidence="10">The sequence shown here is derived from an EMBL/GenBank/DDBJ whole genome shotgun (WGS) entry which is preliminary data.</text>
</comment>
<evidence type="ECO:0000259" key="8">
    <source>
        <dbReference type="PROSITE" id="PS50110"/>
    </source>
</evidence>
<keyword evidence="2" id="KW-0963">Cytoplasm</keyword>
<keyword evidence="11" id="KW-1185">Reference proteome</keyword>
<evidence type="ECO:0000256" key="1">
    <source>
        <dbReference type="ARBA" id="ARBA00018672"/>
    </source>
</evidence>
<feature type="domain" description="HTH LytTR-type" evidence="9">
    <location>
        <begin position="150"/>
        <end position="254"/>
    </location>
</feature>
<dbReference type="Pfam" id="PF00072">
    <property type="entry name" value="Response_reg"/>
    <property type="match status" value="1"/>
</dbReference>
<dbReference type="Gene3D" id="2.40.50.1020">
    <property type="entry name" value="LytTr DNA-binding domain"/>
    <property type="match status" value="1"/>
</dbReference>
<keyword evidence="4" id="KW-0010">Activator</keyword>
<dbReference type="Pfam" id="PF04397">
    <property type="entry name" value="LytTR"/>
    <property type="match status" value="1"/>
</dbReference>
<dbReference type="SMART" id="SM00448">
    <property type="entry name" value="REC"/>
    <property type="match status" value="1"/>
</dbReference>
<dbReference type="Proteomes" id="UP000027937">
    <property type="component" value="Unassembled WGS sequence"/>
</dbReference>
<dbReference type="Gene3D" id="3.40.50.2300">
    <property type="match status" value="1"/>
</dbReference>
<evidence type="ECO:0000256" key="6">
    <source>
        <dbReference type="ARBA" id="ARBA00037164"/>
    </source>
</evidence>
<dbReference type="InterPro" id="IPR007492">
    <property type="entry name" value="LytTR_DNA-bd_dom"/>
</dbReference>
<feature type="domain" description="Response regulatory" evidence="8">
    <location>
        <begin position="9"/>
        <end position="134"/>
    </location>
</feature>
<comment type="function">
    <text evidence="5">May play the central regulatory role in sporulation. It may be an element of the effector pathway responsible for the activation of sporulation genes in response to nutritional stress. Spo0A may act in concert with spo0H (a sigma factor) to control the expression of some genes that are critical to the sporulation process.</text>
</comment>
<organism evidence="10 11">
    <name type="scientific">Clostridium haemolyticum NCTC 9693</name>
    <dbReference type="NCBI Taxonomy" id="1443114"/>
    <lineage>
        <taxon>Bacteria</taxon>
        <taxon>Bacillati</taxon>
        <taxon>Bacillota</taxon>
        <taxon>Clostridia</taxon>
        <taxon>Eubacteriales</taxon>
        <taxon>Clostridiaceae</taxon>
        <taxon>Clostridium</taxon>
    </lineage>
</organism>
<reference evidence="10 11" key="1">
    <citation type="submission" date="2014-02" db="EMBL/GenBank/DDBJ databases">
        <title>Plasmidome dynamics in the species complex Clostridium novyi sensu lato converts strains of independent lineages into distinctly different pathogens.</title>
        <authorList>
            <person name="Skarin H."/>
            <person name="Segerman B."/>
        </authorList>
    </citation>
    <scope>NUCLEOTIDE SEQUENCE [LARGE SCALE GENOMIC DNA]</scope>
    <source>
        <strain evidence="10 11">NCTC 9693</strain>
    </source>
</reference>
<dbReference type="PROSITE" id="PS50930">
    <property type="entry name" value="HTH_LYTTR"/>
    <property type="match status" value="1"/>
</dbReference>
<evidence type="ECO:0000256" key="3">
    <source>
        <dbReference type="ARBA" id="ARBA00023012"/>
    </source>
</evidence>
<gene>
    <name evidence="10" type="ORF">Z960_02205</name>
</gene>
<accession>A0ABR4TBM9</accession>
<dbReference type="PANTHER" id="PTHR37299:SF3">
    <property type="entry name" value="STAGE 0 SPORULATION PROTEIN A HOMOLOG"/>
    <property type="match status" value="1"/>
</dbReference>
<evidence type="ECO:0000256" key="4">
    <source>
        <dbReference type="ARBA" id="ARBA00023159"/>
    </source>
</evidence>
<dbReference type="EMBL" id="JENX01000116">
    <property type="protein sequence ID" value="KEI14674.1"/>
    <property type="molecule type" value="Genomic_DNA"/>
</dbReference>
<proteinExistence type="predicted"/>
<evidence type="ECO:0000256" key="5">
    <source>
        <dbReference type="ARBA" id="ARBA00024867"/>
    </source>
</evidence>
<dbReference type="InterPro" id="IPR046947">
    <property type="entry name" value="LytR-like"/>
</dbReference>
<comment type="function">
    <text evidence="6">Required for high-level post-exponential phase expression of a series of secreted proteins.</text>
</comment>
<dbReference type="InterPro" id="IPR011006">
    <property type="entry name" value="CheY-like_superfamily"/>
</dbReference>